<keyword evidence="7 10" id="KW-0283">Flagellar rotation</keyword>
<dbReference type="PANTHER" id="PTHR35091">
    <property type="entry name" value="FLAGELLAR PROTEIN FLIL"/>
    <property type="match status" value="1"/>
</dbReference>
<keyword evidence="11" id="KW-0969">Cilium</keyword>
<evidence type="ECO:0000313" key="12">
    <source>
        <dbReference type="Proteomes" id="UP000295611"/>
    </source>
</evidence>
<keyword evidence="11" id="KW-0282">Flagellum</keyword>
<keyword evidence="6 10" id="KW-0812">Transmembrane</keyword>
<evidence type="ECO:0000256" key="1">
    <source>
        <dbReference type="ARBA" id="ARBA00002254"/>
    </source>
</evidence>
<keyword evidence="10" id="KW-0997">Cell inner membrane</keyword>
<comment type="subcellular location">
    <subcellularLocation>
        <location evidence="10">Cell inner membrane</location>
    </subcellularLocation>
    <subcellularLocation>
        <location evidence="2">Cell membrane</location>
        <topology evidence="2">Single-pass membrane protein</topology>
    </subcellularLocation>
</comment>
<evidence type="ECO:0000256" key="3">
    <source>
        <dbReference type="ARBA" id="ARBA00008281"/>
    </source>
</evidence>
<evidence type="ECO:0000256" key="4">
    <source>
        <dbReference type="ARBA" id="ARBA00022475"/>
    </source>
</evidence>
<evidence type="ECO:0000256" key="7">
    <source>
        <dbReference type="ARBA" id="ARBA00022779"/>
    </source>
</evidence>
<dbReference type="Proteomes" id="UP000295611">
    <property type="component" value="Unassembled WGS sequence"/>
</dbReference>
<comment type="similarity">
    <text evidence="3 10">Belongs to the FliL family.</text>
</comment>
<protein>
    <recommendedName>
        <fullName evidence="10">Flagellar protein FliL</fullName>
    </recommendedName>
</protein>
<dbReference type="PANTHER" id="PTHR35091:SF2">
    <property type="entry name" value="FLAGELLAR PROTEIN FLIL"/>
    <property type="match status" value="1"/>
</dbReference>
<dbReference type="GO" id="GO:0006935">
    <property type="term" value="P:chemotaxis"/>
    <property type="evidence" value="ECO:0007669"/>
    <property type="project" value="UniProtKB-KW"/>
</dbReference>
<name>A0A4R7BGS7_9NEIS</name>
<evidence type="ECO:0000256" key="10">
    <source>
        <dbReference type="RuleBase" id="RU364125"/>
    </source>
</evidence>
<dbReference type="InterPro" id="IPR005503">
    <property type="entry name" value="FliL"/>
</dbReference>
<comment type="function">
    <text evidence="1 10">Controls the rotational direction of flagella during chemotaxis.</text>
</comment>
<evidence type="ECO:0000256" key="2">
    <source>
        <dbReference type="ARBA" id="ARBA00004162"/>
    </source>
</evidence>
<evidence type="ECO:0000256" key="5">
    <source>
        <dbReference type="ARBA" id="ARBA00022500"/>
    </source>
</evidence>
<organism evidence="11 12">
    <name type="scientific">Paludibacterium purpuratum</name>
    <dbReference type="NCBI Taxonomy" id="1144873"/>
    <lineage>
        <taxon>Bacteria</taxon>
        <taxon>Pseudomonadati</taxon>
        <taxon>Pseudomonadota</taxon>
        <taxon>Betaproteobacteria</taxon>
        <taxon>Neisseriales</taxon>
        <taxon>Chromobacteriaceae</taxon>
        <taxon>Paludibacterium</taxon>
    </lineage>
</organism>
<evidence type="ECO:0000256" key="6">
    <source>
        <dbReference type="ARBA" id="ARBA00022692"/>
    </source>
</evidence>
<comment type="caution">
    <text evidence="11">The sequence shown here is derived from an EMBL/GenBank/DDBJ whole genome shotgun (WGS) entry which is preliminary data.</text>
</comment>
<keyword evidence="4" id="KW-1003">Cell membrane</keyword>
<proteinExistence type="inferred from homology"/>
<dbReference type="GO" id="GO:0071978">
    <property type="term" value="P:bacterial-type flagellum-dependent swarming motility"/>
    <property type="evidence" value="ECO:0007669"/>
    <property type="project" value="TreeGrafter"/>
</dbReference>
<keyword evidence="12" id="KW-1185">Reference proteome</keyword>
<keyword evidence="5 10" id="KW-0145">Chemotaxis</keyword>
<keyword evidence="8 10" id="KW-1133">Transmembrane helix</keyword>
<accession>A0A4R7BGS7</accession>
<feature type="transmembrane region" description="Helical" evidence="10">
    <location>
        <begin position="23"/>
        <end position="46"/>
    </location>
</feature>
<keyword evidence="11" id="KW-0966">Cell projection</keyword>
<evidence type="ECO:0000256" key="8">
    <source>
        <dbReference type="ARBA" id="ARBA00022989"/>
    </source>
</evidence>
<sequence length="171" mass="17948">MAEEKKADKGAPEEKPRGGGNKLMIIVALLLVVLIGGVGGVGYMMFFSHNSAGGQAQAAAQPKKSDAPPVFSKLDTFVVNLSGQGSALLQVDMQAELTDASAQERLTSYMPKVRSAVILLLSAKSAEELGTPEGKLKLKNQVKQVINGAMDSGGDEPVKSVLFTSFIIQNS</sequence>
<dbReference type="EMBL" id="SNZP01000001">
    <property type="protein sequence ID" value="TDR82936.1"/>
    <property type="molecule type" value="Genomic_DNA"/>
</dbReference>
<dbReference type="Pfam" id="PF03748">
    <property type="entry name" value="FliL"/>
    <property type="match status" value="1"/>
</dbReference>
<keyword evidence="9 10" id="KW-0472">Membrane</keyword>
<dbReference type="AlphaFoldDB" id="A0A4R7BGS7"/>
<evidence type="ECO:0000256" key="9">
    <source>
        <dbReference type="ARBA" id="ARBA00023136"/>
    </source>
</evidence>
<dbReference type="OrthoDB" id="5297029at2"/>
<dbReference type="RefSeq" id="WP_133678250.1">
    <property type="nucleotide sequence ID" value="NZ_SNZP01000001.1"/>
</dbReference>
<gene>
    <name evidence="11" type="ORF">DFP86_101330</name>
</gene>
<reference evidence="11 12" key="1">
    <citation type="submission" date="2019-03" db="EMBL/GenBank/DDBJ databases">
        <title>Genomic Encyclopedia of Type Strains, Phase III (KMG-III): the genomes of soil and plant-associated and newly described type strains.</title>
        <authorList>
            <person name="Whitman W."/>
        </authorList>
    </citation>
    <scope>NUCLEOTIDE SEQUENCE [LARGE SCALE GENOMIC DNA]</scope>
    <source>
        <strain evidence="11 12">CECT 8976</strain>
    </source>
</reference>
<dbReference type="GO" id="GO:0005886">
    <property type="term" value="C:plasma membrane"/>
    <property type="evidence" value="ECO:0007669"/>
    <property type="project" value="UniProtKB-SubCell"/>
</dbReference>
<dbReference type="GO" id="GO:0009425">
    <property type="term" value="C:bacterial-type flagellum basal body"/>
    <property type="evidence" value="ECO:0007669"/>
    <property type="project" value="InterPro"/>
</dbReference>
<evidence type="ECO:0000313" key="11">
    <source>
        <dbReference type="EMBL" id="TDR82936.1"/>
    </source>
</evidence>